<evidence type="ECO:0000313" key="2">
    <source>
        <dbReference type="EMBL" id="AJF05751.1"/>
    </source>
</evidence>
<reference evidence="2 3" key="1">
    <citation type="journal article" date="2015" name="Genome Announc.">
        <title>Genomes of Geoalkalibacter ferrihydriticus Z-0531T and Geoalkalibacter subterraneus Red1T, Two Haloalkaliphilic Metal-Reducing Deltaproteobacteria.</title>
        <authorList>
            <person name="Badalamenti J.P."/>
            <person name="Krajmalnik-Brown R."/>
            <person name="Torres C.I."/>
            <person name="Bond D.R."/>
        </authorList>
    </citation>
    <scope>NUCLEOTIDE SEQUENCE [LARGE SCALE GENOMIC DNA]</scope>
    <source>
        <strain evidence="2 3">Red1</strain>
    </source>
</reference>
<protein>
    <recommendedName>
        <fullName evidence="4">Fibronectin type-III domain-containing protein</fullName>
    </recommendedName>
</protein>
<gene>
    <name evidence="2" type="ORF">GSUB_03010</name>
</gene>
<dbReference type="AlphaFoldDB" id="A0A0B5FQ77"/>
<evidence type="ECO:0008006" key="4">
    <source>
        <dbReference type="Google" id="ProtNLM"/>
    </source>
</evidence>
<dbReference type="OrthoDB" id="5401792at2"/>
<dbReference type="InterPro" id="IPR036116">
    <property type="entry name" value="FN3_sf"/>
</dbReference>
<dbReference type="SUPFAM" id="SSF49265">
    <property type="entry name" value="Fibronectin type III"/>
    <property type="match status" value="1"/>
</dbReference>
<feature type="chain" id="PRO_5002102079" description="Fibronectin type-III domain-containing protein" evidence="1">
    <location>
        <begin position="25"/>
        <end position="248"/>
    </location>
</feature>
<evidence type="ECO:0000313" key="3">
    <source>
        <dbReference type="Proteomes" id="UP000035036"/>
    </source>
</evidence>
<dbReference type="InterPro" id="IPR013783">
    <property type="entry name" value="Ig-like_fold"/>
</dbReference>
<dbReference type="HOGENOM" id="CLU_1084867_0_0_7"/>
<feature type="signal peptide" evidence="1">
    <location>
        <begin position="1"/>
        <end position="24"/>
    </location>
</feature>
<dbReference type="KEGG" id="gsb:GSUB_03010"/>
<dbReference type="Proteomes" id="UP000035036">
    <property type="component" value="Chromosome"/>
</dbReference>
<keyword evidence="3" id="KW-1185">Reference proteome</keyword>
<accession>A0A0B5FQ77</accession>
<dbReference type="Gene3D" id="2.60.40.10">
    <property type="entry name" value="Immunoglobulins"/>
    <property type="match status" value="2"/>
</dbReference>
<name>A0A0B5FQ77_9BACT</name>
<dbReference type="RefSeq" id="WP_040199135.1">
    <property type="nucleotide sequence ID" value="NZ_CP010311.1"/>
</dbReference>
<dbReference type="STRING" id="483547.GSUB_03010"/>
<keyword evidence="1" id="KW-0732">Signal</keyword>
<dbReference type="PROSITE" id="PS51257">
    <property type="entry name" value="PROKAR_LIPOPROTEIN"/>
    <property type="match status" value="1"/>
</dbReference>
<evidence type="ECO:0000256" key="1">
    <source>
        <dbReference type="SAM" id="SignalP"/>
    </source>
</evidence>
<proteinExistence type="predicted"/>
<dbReference type="EMBL" id="CP010311">
    <property type="protein sequence ID" value="AJF05751.1"/>
    <property type="molecule type" value="Genomic_DNA"/>
</dbReference>
<organism evidence="2 3">
    <name type="scientific">Geoalkalibacter subterraneus</name>
    <dbReference type="NCBI Taxonomy" id="483547"/>
    <lineage>
        <taxon>Bacteria</taxon>
        <taxon>Pseudomonadati</taxon>
        <taxon>Thermodesulfobacteriota</taxon>
        <taxon>Desulfuromonadia</taxon>
        <taxon>Desulfuromonadales</taxon>
        <taxon>Geoalkalibacteraceae</taxon>
        <taxon>Geoalkalibacter</taxon>
    </lineage>
</organism>
<sequence length="248" mass="27593">MIPDRLTRCLLFALMAMLAFTVSGCGKKGPVRPLESPEPPSPAAVEAEQMGESVVLFWQIGDESAGGAETQGFRIERMTNYSDSDCLNCDDQWRTLVQIDLDYSRTLFRNKNQLAWFDTTAIPGTAYRYRIFAFERTGIDSSSTSVTINTVIPPPAPTGLQARRSNGAVSLRWDAADQASGTPRYFLYRRSGDAPFSPFPLTAEPLAEPRFNDTTADVNQAYEYTVRTVLEEEGRRVQSARSSEVRIP</sequence>